<comment type="cofactor">
    <cofactor evidence="2">
        <name>Zn(2+)</name>
        <dbReference type="ChEBI" id="CHEBI:29105"/>
    </cofactor>
</comment>
<comment type="subunit">
    <text evidence="7">Homodimer.</text>
</comment>
<evidence type="ECO:0000256" key="14">
    <source>
        <dbReference type="ARBA" id="ARBA00022605"/>
    </source>
</evidence>
<gene>
    <name evidence="25" type="primary">ga02354</name>
    <name evidence="25" type="ORF">PR202_ga02354</name>
</gene>
<dbReference type="GO" id="GO:0005886">
    <property type="term" value="C:plasma membrane"/>
    <property type="evidence" value="ECO:0007669"/>
    <property type="project" value="UniProtKB-SubCell"/>
</dbReference>
<evidence type="ECO:0000256" key="17">
    <source>
        <dbReference type="ARBA" id="ARBA00022833"/>
    </source>
</evidence>
<dbReference type="GO" id="GO:0006897">
    <property type="term" value="P:endocytosis"/>
    <property type="evidence" value="ECO:0007669"/>
    <property type="project" value="UniProtKB-KW"/>
</dbReference>
<dbReference type="Pfam" id="PF00928">
    <property type="entry name" value="Adap_comp_sub"/>
    <property type="match status" value="1"/>
</dbReference>
<evidence type="ECO:0000256" key="4">
    <source>
        <dbReference type="ARBA" id="ARBA00004277"/>
    </source>
</evidence>
<comment type="cofactor">
    <cofactor evidence="1">
        <name>Co(2+)</name>
        <dbReference type="ChEBI" id="CHEBI:48828"/>
    </cofactor>
</comment>
<dbReference type="Pfam" id="PF01546">
    <property type="entry name" value="Peptidase_M20"/>
    <property type="match status" value="1"/>
</dbReference>
<dbReference type="Gene3D" id="2.60.40.1170">
    <property type="entry name" value="Mu homology domain, subdomain B"/>
    <property type="match status" value="2"/>
</dbReference>
<name>A0AAV5BJN1_ELECO</name>
<evidence type="ECO:0000256" key="10">
    <source>
        <dbReference type="ARBA" id="ARBA00022448"/>
    </source>
</evidence>
<dbReference type="PRINTS" id="PR00314">
    <property type="entry name" value="CLATHRINADPT"/>
</dbReference>
<dbReference type="SUPFAM" id="SSF53187">
    <property type="entry name" value="Zn-dependent exopeptidases"/>
    <property type="match status" value="1"/>
</dbReference>
<dbReference type="InterPro" id="IPR018240">
    <property type="entry name" value="Clathrin_mu_CS"/>
</dbReference>
<dbReference type="GO" id="GO:0006886">
    <property type="term" value="P:intracellular protein transport"/>
    <property type="evidence" value="ECO:0007669"/>
    <property type="project" value="InterPro"/>
</dbReference>
<dbReference type="GO" id="GO:0046872">
    <property type="term" value="F:metal ion binding"/>
    <property type="evidence" value="ECO:0007669"/>
    <property type="project" value="UniProtKB-KW"/>
</dbReference>
<dbReference type="FunFam" id="2.60.40.1170:FF:000023">
    <property type="entry name" value="AP-2 complex subunit mu"/>
    <property type="match status" value="1"/>
</dbReference>
<dbReference type="FunFam" id="3.30.450.60:FF:000002">
    <property type="entry name" value="AP-2 complex subunit mu, putative"/>
    <property type="match status" value="1"/>
</dbReference>
<dbReference type="InterPro" id="IPR011012">
    <property type="entry name" value="Longin-like_dom_sf"/>
</dbReference>
<dbReference type="PANTHER" id="PTHR43808:SF3">
    <property type="entry name" value="ACETYLORNITHINE DEACETYLASE"/>
    <property type="match status" value="1"/>
</dbReference>
<dbReference type="InterPro" id="IPR036168">
    <property type="entry name" value="AP2_Mu_C_sf"/>
</dbReference>
<evidence type="ECO:0000256" key="3">
    <source>
        <dbReference type="ARBA" id="ARBA00004236"/>
    </source>
</evidence>
<dbReference type="EMBL" id="BQKI01000001">
    <property type="protein sequence ID" value="GJM86490.1"/>
    <property type="molecule type" value="Genomic_DNA"/>
</dbReference>
<dbReference type="GO" id="GO:0008777">
    <property type="term" value="F:acetylornithine deacetylase activity"/>
    <property type="evidence" value="ECO:0007669"/>
    <property type="project" value="UniProtKB-EC"/>
</dbReference>
<evidence type="ECO:0000256" key="6">
    <source>
        <dbReference type="ARBA" id="ARBA00005691"/>
    </source>
</evidence>
<dbReference type="PANTHER" id="PTHR43808">
    <property type="entry name" value="ACETYLORNITHINE DEACETYLASE"/>
    <property type="match status" value="1"/>
</dbReference>
<evidence type="ECO:0000256" key="19">
    <source>
        <dbReference type="ARBA" id="ARBA00023136"/>
    </source>
</evidence>
<evidence type="ECO:0000313" key="26">
    <source>
        <dbReference type="Proteomes" id="UP001054889"/>
    </source>
</evidence>
<dbReference type="PROSITE" id="PS00990">
    <property type="entry name" value="CLAT_ADAPTOR_M_1"/>
    <property type="match status" value="1"/>
</dbReference>
<dbReference type="FunFam" id="3.40.630.10:FF:000119">
    <property type="entry name" value="Acetylornithine deacetylase, putative"/>
    <property type="match status" value="1"/>
</dbReference>
<dbReference type="Gene3D" id="3.40.630.10">
    <property type="entry name" value="Zn peptidases"/>
    <property type="match status" value="1"/>
</dbReference>
<dbReference type="GO" id="GO:0030131">
    <property type="term" value="C:clathrin adaptor complex"/>
    <property type="evidence" value="ECO:0007669"/>
    <property type="project" value="InterPro"/>
</dbReference>
<keyword evidence="21" id="KW-0170">Cobalt</keyword>
<evidence type="ECO:0000256" key="11">
    <source>
        <dbReference type="ARBA" id="ARBA00022475"/>
    </source>
</evidence>
<dbReference type="CDD" id="cd09251">
    <property type="entry name" value="AP-2_Mu2_Cterm"/>
    <property type="match status" value="1"/>
</dbReference>
<organism evidence="25 26">
    <name type="scientific">Eleusine coracana subsp. coracana</name>
    <dbReference type="NCBI Taxonomy" id="191504"/>
    <lineage>
        <taxon>Eukaryota</taxon>
        <taxon>Viridiplantae</taxon>
        <taxon>Streptophyta</taxon>
        <taxon>Embryophyta</taxon>
        <taxon>Tracheophyta</taxon>
        <taxon>Spermatophyta</taxon>
        <taxon>Magnoliopsida</taxon>
        <taxon>Liliopsida</taxon>
        <taxon>Poales</taxon>
        <taxon>Poaceae</taxon>
        <taxon>PACMAD clade</taxon>
        <taxon>Chloridoideae</taxon>
        <taxon>Cynodonteae</taxon>
        <taxon>Eleusininae</taxon>
        <taxon>Eleusine</taxon>
    </lineage>
</organism>
<keyword evidence="14" id="KW-0028">Amino-acid biosynthesis</keyword>
<comment type="catalytic activity">
    <reaction evidence="22">
        <text>N(2)-acetyl-L-ornithine + H2O = L-ornithine + acetate</text>
        <dbReference type="Rhea" id="RHEA:15941"/>
        <dbReference type="ChEBI" id="CHEBI:15377"/>
        <dbReference type="ChEBI" id="CHEBI:30089"/>
        <dbReference type="ChEBI" id="CHEBI:46911"/>
        <dbReference type="ChEBI" id="CHEBI:57805"/>
        <dbReference type="EC" id="3.5.1.16"/>
    </reaction>
</comment>
<keyword evidence="11" id="KW-1003">Cell membrane</keyword>
<dbReference type="SUPFAM" id="SSF64356">
    <property type="entry name" value="SNARE-like"/>
    <property type="match status" value="1"/>
</dbReference>
<dbReference type="EC" id="3.5.1.16" evidence="8"/>
<dbReference type="InterPro" id="IPR002933">
    <property type="entry name" value="Peptidase_M20"/>
</dbReference>
<keyword evidence="20" id="KW-0168">Coated pit</keyword>
<dbReference type="PROSITE" id="PS51072">
    <property type="entry name" value="MHD"/>
    <property type="match status" value="1"/>
</dbReference>
<evidence type="ECO:0000256" key="23">
    <source>
        <dbReference type="ARBA" id="ARBA00081906"/>
    </source>
</evidence>
<keyword evidence="17" id="KW-0862">Zinc</keyword>
<dbReference type="InterPro" id="IPR028565">
    <property type="entry name" value="MHD"/>
</dbReference>
<accession>A0AAV5BJN1</accession>
<evidence type="ECO:0000256" key="20">
    <source>
        <dbReference type="ARBA" id="ARBA00023176"/>
    </source>
</evidence>
<evidence type="ECO:0000256" key="5">
    <source>
        <dbReference type="ARBA" id="ARBA00004867"/>
    </source>
</evidence>
<dbReference type="Proteomes" id="UP001054889">
    <property type="component" value="Unassembled WGS sequence"/>
</dbReference>
<dbReference type="Gene3D" id="3.30.70.360">
    <property type="match status" value="1"/>
</dbReference>
<evidence type="ECO:0000256" key="12">
    <source>
        <dbReference type="ARBA" id="ARBA00022571"/>
    </source>
</evidence>
<reference evidence="25" key="1">
    <citation type="journal article" date="2018" name="DNA Res.">
        <title>Multiple hybrid de novo genome assembly of finger millet, an orphan allotetraploid crop.</title>
        <authorList>
            <person name="Hatakeyama M."/>
            <person name="Aluri S."/>
            <person name="Balachadran M.T."/>
            <person name="Sivarajan S.R."/>
            <person name="Patrignani A."/>
            <person name="Gruter S."/>
            <person name="Poveda L."/>
            <person name="Shimizu-Inatsugi R."/>
            <person name="Baeten J."/>
            <person name="Francoijs K.J."/>
            <person name="Nataraja K.N."/>
            <person name="Reddy Y.A.N."/>
            <person name="Phadnis S."/>
            <person name="Ravikumar R.L."/>
            <person name="Schlapbach R."/>
            <person name="Sreeman S.M."/>
            <person name="Shimizu K.K."/>
        </authorList>
    </citation>
    <scope>NUCLEOTIDE SEQUENCE</scope>
</reference>
<dbReference type="SUPFAM" id="SSF55031">
    <property type="entry name" value="Bacterial exopeptidase dimerisation domain"/>
    <property type="match status" value="1"/>
</dbReference>
<dbReference type="GO" id="GO:0005905">
    <property type="term" value="C:clathrin-coated pit"/>
    <property type="evidence" value="ECO:0007669"/>
    <property type="project" value="UniProtKB-KW"/>
</dbReference>
<dbReference type="SUPFAM" id="SSF49447">
    <property type="entry name" value="Second domain of Mu2 adaptin subunit (ap50) of ap2 adaptor"/>
    <property type="match status" value="1"/>
</dbReference>
<comment type="pathway">
    <text evidence="5">Amino-acid biosynthesis; L-arginine biosynthesis; L-ornithine from N(2)-acetyl-L-ornithine (linear): step 1/1.</text>
</comment>
<dbReference type="InterPro" id="IPR011650">
    <property type="entry name" value="Peptidase_M20_dimer"/>
</dbReference>
<keyword evidence="18" id="KW-0653">Protein transport</keyword>
<dbReference type="AlphaFoldDB" id="A0AAV5BJN1"/>
<sequence length="860" mass="95756">MPVAASAIYFLNLRGDVLINRLYRDDVGNANVACAFKFVVEAVALFKSYFGGNFDEDAIRNNFVLIYELLDEIMDFGYPQNLSPEILKLYITQEGVRSPFSSKPSDKPVPNATLQVTGAVGWRREGLVYKKNEVFLDIVESVNLLMSSKGSVLRCDVTGKILMKCFLSGMPDLKLGLNDKIGLEKEAQLKSRPAKSGKTIELDDVTFHQCVNLTRFNSEKTVSFVPPDGEFELMKYRITEGVNLPFRVLPTIKELGRTRMEINVKVKSVFGAKMFALGVVVKVPVPKQTAKTSFQTTSGKAKYNASIDSLVWKIRKFPGQTEATMSAEVELISTMGEKKSWNRPPIQMEFQVPMFTASGLRVRFLKVWEKSGYNTVEWVRYITRAGSYEISRVRAEISFYSTKHWSSPQAAAQEKSQMASPALKDAIGGLDREPFFALLEKLIGESARLQNDPPNHVPQEDLVAQHVVNALRSVSTDTGGGPLVVRKVGYTEGRSNVIVEYPGTVPGRVVSFVGMHMDVVPANPCEWDFDPFSLTFDSEDKDKLRGRGTTDCLGHVALVAQLMKRLGEVKPALKHSVIAVFICNEENSSVTGIGVDGLVKDKLLDKLKTGPLFWIDTADKQPCIGTGGMIPWHLKATGKLFHSGLAHKAINPMELNMEALKEIQKRFYTDFPAHEKEKIYKFATPSTMKPTKWSYPGGGLNQIPAECTISGDIRLTPFYSTSCVEKKLQEYVEDINNNLEKLDTRGPVSKYVLPDENLRGRLEITFDGDVMKGVACNLESRGFKALCKATEEIVGHVEPYSITGSLPLIRDLQDEGFDVQTAGYGLLKTYHAKNEYCLFSDMAQGFQVFLSIISQLEEEA</sequence>
<evidence type="ECO:0000259" key="24">
    <source>
        <dbReference type="PROSITE" id="PS51072"/>
    </source>
</evidence>
<dbReference type="Gene3D" id="3.30.450.60">
    <property type="match status" value="1"/>
</dbReference>
<keyword evidence="19" id="KW-0472">Membrane</keyword>
<evidence type="ECO:0000256" key="16">
    <source>
        <dbReference type="ARBA" id="ARBA00022801"/>
    </source>
</evidence>
<protein>
    <recommendedName>
        <fullName evidence="9">Acetylornithine deacetylase</fullName>
        <ecNumber evidence="8">3.5.1.16</ecNumber>
    </recommendedName>
    <alternativeName>
        <fullName evidence="23">N-acetylornithinase</fullName>
    </alternativeName>
</protein>
<evidence type="ECO:0000256" key="2">
    <source>
        <dbReference type="ARBA" id="ARBA00001947"/>
    </source>
</evidence>
<keyword evidence="12" id="KW-0055">Arginine biosynthesis</keyword>
<evidence type="ECO:0000256" key="9">
    <source>
        <dbReference type="ARBA" id="ARBA00014177"/>
    </source>
</evidence>
<dbReference type="InterPro" id="IPR050072">
    <property type="entry name" value="Peptidase_M20A"/>
</dbReference>
<dbReference type="InterPro" id="IPR001392">
    <property type="entry name" value="Clathrin_mu"/>
</dbReference>
<evidence type="ECO:0000256" key="13">
    <source>
        <dbReference type="ARBA" id="ARBA00022583"/>
    </source>
</evidence>
<feature type="domain" description="MHD" evidence="24">
    <location>
        <begin position="131"/>
        <end position="391"/>
    </location>
</feature>
<evidence type="ECO:0000256" key="15">
    <source>
        <dbReference type="ARBA" id="ARBA00022723"/>
    </source>
</evidence>
<dbReference type="GO" id="GO:0006526">
    <property type="term" value="P:L-arginine biosynthetic process"/>
    <property type="evidence" value="ECO:0007669"/>
    <property type="project" value="UniProtKB-KW"/>
</dbReference>
<dbReference type="InterPro" id="IPR036264">
    <property type="entry name" value="Bact_exopeptidase_dim_dom"/>
</dbReference>
<evidence type="ECO:0000256" key="8">
    <source>
        <dbReference type="ARBA" id="ARBA00011916"/>
    </source>
</evidence>
<comment type="similarity">
    <text evidence="6">Belongs to the peptidase M20A family. ArgE subfamily.</text>
</comment>
<evidence type="ECO:0000313" key="25">
    <source>
        <dbReference type="EMBL" id="GJM86490.1"/>
    </source>
</evidence>
<reference evidence="25" key="2">
    <citation type="submission" date="2021-12" db="EMBL/GenBank/DDBJ databases">
        <title>Resequencing data analysis of finger millet.</title>
        <authorList>
            <person name="Hatakeyama M."/>
            <person name="Aluri S."/>
            <person name="Balachadran M.T."/>
            <person name="Sivarajan S.R."/>
            <person name="Poveda L."/>
            <person name="Shimizu-Inatsugi R."/>
            <person name="Schlapbach R."/>
            <person name="Sreeman S.M."/>
            <person name="Shimizu K.K."/>
        </authorList>
    </citation>
    <scope>NUCLEOTIDE SEQUENCE</scope>
</reference>
<comment type="caution">
    <text evidence="25">The sequence shown here is derived from an EMBL/GenBank/DDBJ whole genome shotgun (WGS) entry which is preliminary data.</text>
</comment>
<keyword evidence="15" id="KW-0479">Metal-binding</keyword>
<dbReference type="Pfam" id="PF07687">
    <property type="entry name" value="M20_dimer"/>
    <property type="match status" value="1"/>
</dbReference>
<keyword evidence="16" id="KW-0378">Hydrolase</keyword>
<comment type="subcellular location">
    <subcellularLocation>
        <location evidence="3">Cell membrane</location>
    </subcellularLocation>
    <subcellularLocation>
        <location evidence="4">Membrane</location>
        <location evidence="4">Coated pit</location>
        <topology evidence="4">Peripheral membrane protein</topology>
        <orientation evidence="4">Cytoplasmic side</orientation>
    </subcellularLocation>
</comment>
<keyword evidence="13" id="KW-0254">Endocytosis</keyword>
<evidence type="ECO:0000256" key="1">
    <source>
        <dbReference type="ARBA" id="ARBA00001941"/>
    </source>
</evidence>
<dbReference type="InterPro" id="IPR043512">
    <property type="entry name" value="Mu2_C"/>
</dbReference>
<proteinExistence type="inferred from homology"/>
<keyword evidence="10" id="KW-0813">Transport</keyword>
<evidence type="ECO:0000256" key="18">
    <source>
        <dbReference type="ARBA" id="ARBA00022927"/>
    </source>
</evidence>
<evidence type="ECO:0000256" key="7">
    <source>
        <dbReference type="ARBA" id="ARBA00011738"/>
    </source>
</evidence>
<evidence type="ECO:0000256" key="21">
    <source>
        <dbReference type="ARBA" id="ARBA00023285"/>
    </source>
</evidence>
<evidence type="ECO:0000256" key="22">
    <source>
        <dbReference type="ARBA" id="ARBA00050532"/>
    </source>
</evidence>
<keyword evidence="26" id="KW-1185">Reference proteome</keyword>